<evidence type="ECO:0000313" key="1">
    <source>
        <dbReference type="EMBL" id="CAD7602456.1"/>
    </source>
</evidence>
<proteinExistence type="predicted"/>
<protein>
    <submittedName>
        <fullName evidence="1">Uncharacterized protein</fullName>
    </submittedName>
</protein>
<organism evidence="1">
    <name type="scientific">Timema genevievae</name>
    <name type="common">Walking stick</name>
    <dbReference type="NCBI Taxonomy" id="629358"/>
    <lineage>
        <taxon>Eukaryota</taxon>
        <taxon>Metazoa</taxon>
        <taxon>Ecdysozoa</taxon>
        <taxon>Arthropoda</taxon>
        <taxon>Hexapoda</taxon>
        <taxon>Insecta</taxon>
        <taxon>Pterygota</taxon>
        <taxon>Neoptera</taxon>
        <taxon>Polyneoptera</taxon>
        <taxon>Phasmatodea</taxon>
        <taxon>Timematodea</taxon>
        <taxon>Timematoidea</taxon>
        <taxon>Timematidae</taxon>
        <taxon>Timema</taxon>
    </lineage>
</organism>
<sequence length="245" mass="26286">MGNHLGRTTLSTRDQDSNPVLPIIGSPVYCEGGALEQLDTEAVELVGSLGVASRRPFSYAEFHNNWLIQYRLSVGQCGEMVRQSETELVQNDGEMSSAKVSAAILGVLLMMMNLNHPDKQYTSAVLNHCTLSCVMGSMVSDVIKMSFGLDAAVPLTASSTLHFQNINILQGIINVTLGSAFNINKTAHQTKANVWNNVVLSLNIITTATNVVISAFDMRQTSQGGMSILTTARTPTTTPAPSLLA</sequence>
<dbReference type="EMBL" id="OE843188">
    <property type="protein sequence ID" value="CAD7602456.1"/>
    <property type="molecule type" value="Genomic_DNA"/>
</dbReference>
<name>A0A7R9PPA8_TIMGE</name>
<accession>A0A7R9PPA8</accession>
<dbReference type="AlphaFoldDB" id="A0A7R9PPA8"/>
<reference evidence="1" key="1">
    <citation type="submission" date="2020-11" db="EMBL/GenBank/DDBJ databases">
        <authorList>
            <person name="Tran Van P."/>
        </authorList>
    </citation>
    <scope>NUCLEOTIDE SEQUENCE</scope>
</reference>
<gene>
    <name evidence="1" type="ORF">TGEB3V08_LOCUS8346</name>
</gene>